<organism evidence="2 3">
    <name type="scientific">Methylomonas aurea</name>
    <dbReference type="NCBI Taxonomy" id="2952224"/>
    <lineage>
        <taxon>Bacteria</taxon>
        <taxon>Pseudomonadati</taxon>
        <taxon>Pseudomonadota</taxon>
        <taxon>Gammaproteobacteria</taxon>
        <taxon>Methylococcales</taxon>
        <taxon>Methylococcaceae</taxon>
        <taxon>Methylomonas</taxon>
    </lineage>
</organism>
<feature type="domain" description="Glycosyltransferase subfamily 4-like N-terminal" evidence="1">
    <location>
        <begin position="22"/>
        <end position="173"/>
    </location>
</feature>
<gene>
    <name evidence="2" type="ORF">NP603_18785</name>
</gene>
<protein>
    <submittedName>
        <fullName evidence="2">Glycosyltransferase family 4 protein</fullName>
    </submittedName>
</protein>
<dbReference type="CDD" id="cd03801">
    <property type="entry name" value="GT4_PimA-like"/>
    <property type="match status" value="1"/>
</dbReference>
<reference evidence="2 3" key="1">
    <citation type="submission" date="2022-07" db="EMBL/GenBank/DDBJ databases">
        <title>Methylomonas rivi sp. nov., Methylomonas rosea sp. nov., Methylomonas aureus sp. nov. and Methylomonas subterranea sp. nov., four novel methanotrophs isolated from a freshwater creek and the deep terrestrial subsurface.</title>
        <authorList>
            <person name="Abin C."/>
            <person name="Sankaranarayanan K."/>
            <person name="Garner C."/>
            <person name="Sindelar R."/>
            <person name="Kotary K."/>
            <person name="Garner R."/>
            <person name="Barclay S."/>
            <person name="Lawson P."/>
            <person name="Krumholz L."/>
        </authorList>
    </citation>
    <scope>NUCLEOTIDE SEQUENCE [LARGE SCALE GENOMIC DNA]</scope>
    <source>
        <strain evidence="2 3">SURF-1</strain>
    </source>
</reference>
<dbReference type="Pfam" id="PF13439">
    <property type="entry name" value="Glyco_transf_4"/>
    <property type="match status" value="1"/>
</dbReference>
<dbReference type="RefSeq" id="WP_256612392.1">
    <property type="nucleotide sequence ID" value="NZ_JANIBM010000038.1"/>
</dbReference>
<evidence type="ECO:0000259" key="1">
    <source>
        <dbReference type="Pfam" id="PF13439"/>
    </source>
</evidence>
<dbReference type="Pfam" id="PF13692">
    <property type="entry name" value="Glyco_trans_1_4"/>
    <property type="match status" value="1"/>
</dbReference>
<dbReference type="InterPro" id="IPR050194">
    <property type="entry name" value="Glycosyltransferase_grp1"/>
</dbReference>
<accession>A0ABT1ULQ2</accession>
<dbReference type="Gene3D" id="3.40.50.2000">
    <property type="entry name" value="Glycogen Phosphorylase B"/>
    <property type="match status" value="2"/>
</dbReference>
<dbReference type="SUPFAM" id="SSF53756">
    <property type="entry name" value="UDP-Glycosyltransferase/glycogen phosphorylase"/>
    <property type="match status" value="1"/>
</dbReference>
<dbReference type="PANTHER" id="PTHR45947:SF3">
    <property type="entry name" value="SULFOQUINOVOSYL TRANSFERASE SQD2"/>
    <property type="match status" value="1"/>
</dbReference>
<proteinExistence type="predicted"/>
<keyword evidence="3" id="KW-1185">Reference proteome</keyword>
<comment type="caution">
    <text evidence="2">The sequence shown here is derived from an EMBL/GenBank/DDBJ whole genome shotgun (WGS) entry which is preliminary data.</text>
</comment>
<dbReference type="Proteomes" id="UP001524569">
    <property type="component" value="Unassembled WGS sequence"/>
</dbReference>
<dbReference type="PANTHER" id="PTHR45947">
    <property type="entry name" value="SULFOQUINOVOSYL TRANSFERASE SQD2"/>
    <property type="match status" value="1"/>
</dbReference>
<name>A0ABT1ULQ2_9GAMM</name>
<sequence length="376" mass="41879">MKILIFQPMLKQYRMPLFELMGEMLGQSGHELRVVCGTPPVHERNKGDNVLVSSGYCVVDHSLWLFSGKLHILPSAVRHIVWADFVITEQANKHFHNYLLMLMHWLGCKRFAYWGHGQNRQGDPHSFRERIKKILSTQVDWWFAYTSGVAEYIAGLGYPKAKITILNNSIDTSCFKEDLAAHSGGAVDDLKVRLKIPRSARVGLYCGGLYSDKKLRFLLDAAIAVKEVKSDFILLVVGDGVDRKLVEDYSRQYEFIKYLGPLFGADKALIFRVAEVFLCPGLVGLAILDAFSAGLPLLTTDIPNHSPEIEYLEHGINGMITAPDIKVYSAAVCQCFGDGALLSVLKKGALESSARFSIENMASNFVDGILRYLGSA</sequence>
<dbReference type="EMBL" id="JANIBM010000038">
    <property type="protein sequence ID" value="MCQ8183167.1"/>
    <property type="molecule type" value="Genomic_DNA"/>
</dbReference>
<evidence type="ECO:0000313" key="2">
    <source>
        <dbReference type="EMBL" id="MCQ8183167.1"/>
    </source>
</evidence>
<dbReference type="InterPro" id="IPR028098">
    <property type="entry name" value="Glyco_trans_4-like_N"/>
</dbReference>
<evidence type="ECO:0000313" key="3">
    <source>
        <dbReference type="Proteomes" id="UP001524569"/>
    </source>
</evidence>